<evidence type="ECO:0000259" key="7">
    <source>
        <dbReference type="PROSITE" id="PS51202"/>
    </source>
</evidence>
<dbReference type="InterPro" id="IPR036721">
    <property type="entry name" value="RCK_C_sf"/>
</dbReference>
<dbReference type="SUPFAM" id="SSF51735">
    <property type="entry name" value="NAD(P)-binding Rossmann-fold domains"/>
    <property type="match status" value="1"/>
</dbReference>
<sequence>MFAIIVGGGRVGSYLAKNLLEDGHRVSVIEKREEILEKLHKEVPKAGIFEGDGSDPELLEKAGANKADLMAAVTGLDEDNIVIGQLAKYTYKVDRVVARVNNPKNEWLFTKQWGIDVAVSAVHIIAKIIQEEATLGDIITLLKLKKGAVALLELIISEESKAVGKAIKELPLPPETALIAAILRGNEILVPKGETVIQPNDQILALSNVENEEKLKKAFL</sequence>
<dbReference type="PROSITE" id="PS51201">
    <property type="entry name" value="RCK_N"/>
    <property type="match status" value="1"/>
</dbReference>
<dbReference type="Gene3D" id="3.30.70.1450">
    <property type="entry name" value="Regulator of K+ conductance, C-terminal domain"/>
    <property type="match status" value="1"/>
</dbReference>
<evidence type="ECO:0000256" key="3">
    <source>
        <dbReference type="ARBA" id="ARBA00022958"/>
    </source>
</evidence>
<dbReference type="Gene3D" id="3.40.50.720">
    <property type="entry name" value="NAD(P)-binding Rossmann-like Domain"/>
    <property type="match status" value="1"/>
</dbReference>
<dbReference type="AlphaFoldDB" id="A0A0F9I4K6"/>
<feature type="domain" description="RCK C-terminal" evidence="7">
    <location>
        <begin position="139"/>
        <end position="220"/>
    </location>
</feature>
<gene>
    <name evidence="8" type="ORF">LCGC14_1704520</name>
</gene>
<dbReference type="Pfam" id="PF02254">
    <property type="entry name" value="TrkA_N"/>
    <property type="match status" value="1"/>
</dbReference>
<keyword evidence="2" id="KW-0633">Potassium transport</keyword>
<dbReference type="PANTHER" id="PTHR43833:SF5">
    <property type="entry name" value="TRK SYSTEM POTASSIUM UPTAKE PROTEIN TRKA"/>
    <property type="match status" value="1"/>
</dbReference>
<keyword evidence="3" id="KW-0630">Potassium</keyword>
<evidence type="ECO:0000313" key="8">
    <source>
        <dbReference type="EMBL" id="KKM14599.1"/>
    </source>
</evidence>
<evidence type="ECO:0000256" key="1">
    <source>
        <dbReference type="ARBA" id="ARBA00022448"/>
    </source>
</evidence>
<keyword evidence="4" id="KW-0520">NAD</keyword>
<dbReference type="SUPFAM" id="SSF116726">
    <property type="entry name" value="TrkA C-terminal domain-like"/>
    <property type="match status" value="1"/>
</dbReference>
<dbReference type="GO" id="GO:0005886">
    <property type="term" value="C:plasma membrane"/>
    <property type="evidence" value="ECO:0007669"/>
    <property type="project" value="InterPro"/>
</dbReference>
<evidence type="ECO:0000259" key="6">
    <source>
        <dbReference type="PROSITE" id="PS51201"/>
    </source>
</evidence>
<dbReference type="PROSITE" id="PS51202">
    <property type="entry name" value="RCK_C"/>
    <property type="match status" value="1"/>
</dbReference>
<keyword evidence="5" id="KW-0406">Ion transport</keyword>
<dbReference type="EMBL" id="LAZR01015110">
    <property type="protein sequence ID" value="KKM14599.1"/>
    <property type="molecule type" value="Genomic_DNA"/>
</dbReference>
<evidence type="ECO:0008006" key="9">
    <source>
        <dbReference type="Google" id="ProtNLM"/>
    </source>
</evidence>
<accession>A0A0F9I4K6</accession>
<dbReference type="InterPro" id="IPR006037">
    <property type="entry name" value="RCK_C"/>
</dbReference>
<dbReference type="InterPro" id="IPR050721">
    <property type="entry name" value="Trk_Ktr_HKT_K-transport"/>
</dbReference>
<dbReference type="GO" id="GO:0015079">
    <property type="term" value="F:potassium ion transmembrane transporter activity"/>
    <property type="evidence" value="ECO:0007669"/>
    <property type="project" value="InterPro"/>
</dbReference>
<feature type="domain" description="RCK N-terminal" evidence="6">
    <location>
        <begin position="1"/>
        <end position="119"/>
    </location>
</feature>
<reference evidence="8" key="1">
    <citation type="journal article" date="2015" name="Nature">
        <title>Complex archaea that bridge the gap between prokaryotes and eukaryotes.</title>
        <authorList>
            <person name="Spang A."/>
            <person name="Saw J.H."/>
            <person name="Jorgensen S.L."/>
            <person name="Zaremba-Niedzwiedzka K."/>
            <person name="Martijn J."/>
            <person name="Lind A.E."/>
            <person name="van Eijk R."/>
            <person name="Schleper C."/>
            <person name="Guy L."/>
            <person name="Ettema T.J."/>
        </authorList>
    </citation>
    <scope>NUCLEOTIDE SEQUENCE</scope>
</reference>
<keyword evidence="1" id="KW-0813">Transport</keyword>
<comment type="caution">
    <text evidence="8">The sequence shown here is derived from an EMBL/GenBank/DDBJ whole genome shotgun (WGS) entry which is preliminary data.</text>
</comment>
<evidence type="ECO:0000256" key="4">
    <source>
        <dbReference type="ARBA" id="ARBA00023027"/>
    </source>
</evidence>
<dbReference type="InterPro" id="IPR003148">
    <property type="entry name" value="RCK_N"/>
</dbReference>
<dbReference type="PRINTS" id="PR00335">
    <property type="entry name" value="KUPTAKETRKA"/>
</dbReference>
<organism evidence="8">
    <name type="scientific">marine sediment metagenome</name>
    <dbReference type="NCBI Taxonomy" id="412755"/>
    <lineage>
        <taxon>unclassified sequences</taxon>
        <taxon>metagenomes</taxon>
        <taxon>ecological metagenomes</taxon>
    </lineage>
</organism>
<proteinExistence type="predicted"/>
<name>A0A0F9I4K6_9ZZZZ</name>
<dbReference type="InterPro" id="IPR036291">
    <property type="entry name" value="NAD(P)-bd_dom_sf"/>
</dbReference>
<dbReference type="InterPro" id="IPR006036">
    <property type="entry name" value="K_uptake_TrkA"/>
</dbReference>
<dbReference type="Pfam" id="PF02080">
    <property type="entry name" value="TrkA_C"/>
    <property type="match status" value="1"/>
</dbReference>
<evidence type="ECO:0000256" key="2">
    <source>
        <dbReference type="ARBA" id="ARBA00022538"/>
    </source>
</evidence>
<evidence type="ECO:0000256" key="5">
    <source>
        <dbReference type="ARBA" id="ARBA00023065"/>
    </source>
</evidence>
<protein>
    <recommendedName>
        <fullName evidence="9">Trk system potassium uptake protein TrkA</fullName>
    </recommendedName>
</protein>
<dbReference type="PANTHER" id="PTHR43833">
    <property type="entry name" value="POTASSIUM CHANNEL PROTEIN 2-RELATED-RELATED"/>
    <property type="match status" value="1"/>
</dbReference>